<name>F4PP26_CACFS</name>
<gene>
    <name evidence="1" type="ORF">DFA_04257</name>
</gene>
<dbReference type="RefSeq" id="XP_004359990.1">
    <property type="nucleotide sequence ID" value="XM_004359933.1"/>
</dbReference>
<organism evidence="1 2">
    <name type="scientific">Cavenderia fasciculata</name>
    <name type="common">Slime mold</name>
    <name type="synonym">Dictyostelium fasciculatum</name>
    <dbReference type="NCBI Taxonomy" id="261658"/>
    <lineage>
        <taxon>Eukaryota</taxon>
        <taxon>Amoebozoa</taxon>
        <taxon>Evosea</taxon>
        <taxon>Eumycetozoa</taxon>
        <taxon>Dictyostelia</taxon>
        <taxon>Acytosteliales</taxon>
        <taxon>Cavenderiaceae</taxon>
        <taxon>Cavenderia</taxon>
    </lineage>
</organism>
<dbReference type="GeneID" id="14874532"/>
<dbReference type="KEGG" id="dfa:DFA_04257"/>
<dbReference type="OMA" id="ADIDQLW"/>
<sequence>MSLNNNNELILESINQVFINHLLEQDTKSYLVGTISESVDQVDLEESLLLAIDEFSIESDQQQAITLMRTLVSLLRKKGCLEFSDTTKPLADHLVCKVVQKEPTLNDPNLTMDQILDLTRSKSAETRRLALRAFCPCKVKVSVSLH</sequence>
<reference evidence="2" key="1">
    <citation type="journal article" date="2011" name="Genome Res.">
        <title>Phylogeny-wide analysis of social amoeba genomes highlights ancient origins for complex intercellular communication.</title>
        <authorList>
            <person name="Heidel A.J."/>
            <person name="Lawal H.M."/>
            <person name="Felder M."/>
            <person name="Schilde C."/>
            <person name="Helps N.R."/>
            <person name="Tunggal B."/>
            <person name="Rivero F."/>
            <person name="John U."/>
            <person name="Schleicher M."/>
            <person name="Eichinger L."/>
            <person name="Platzer M."/>
            <person name="Noegel A.A."/>
            <person name="Schaap P."/>
            <person name="Gloeckner G."/>
        </authorList>
    </citation>
    <scope>NUCLEOTIDE SEQUENCE [LARGE SCALE GENOMIC DNA]</scope>
    <source>
        <strain evidence="2">SH3</strain>
    </source>
</reference>
<dbReference type="AlphaFoldDB" id="F4PP26"/>
<evidence type="ECO:0000313" key="1">
    <source>
        <dbReference type="EMBL" id="EGG22139.1"/>
    </source>
</evidence>
<evidence type="ECO:0000313" key="2">
    <source>
        <dbReference type="Proteomes" id="UP000007797"/>
    </source>
</evidence>
<protein>
    <submittedName>
        <fullName evidence="1">Uncharacterized protein</fullName>
    </submittedName>
</protein>
<proteinExistence type="predicted"/>
<dbReference type="Proteomes" id="UP000007797">
    <property type="component" value="Unassembled WGS sequence"/>
</dbReference>
<accession>F4PP26</accession>
<dbReference type="EMBL" id="GL883009">
    <property type="protein sequence ID" value="EGG22139.1"/>
    <property type="molecule type" value="Genomic_DNA"/>
</dbReference>
<keyword evidence="2" id="KW-1185">Reference proteome</keyword>